<reference evidence="2" key="1">
    <citation type="submission" date="2023-06" db="EMBL/GenBank/DDBJ databases">
        <authorList>
            <person name="Kurt Z."/>
        </authorList>
    </citation>
    <scope>NUCLEOTIDE SEQUENCE</scope>
</reference>
<dbReference type="Proteomes" id="UP001642409">
    <property type="component" value="Unassembled WGS sequence"/>
</dbReference>
<proteinExistence type="predicted"/>
<dbReference type="AlphaFoldDB" id="A0AA86R4L8"/>
<name>A0AA86R4L8_9EUKA</name>
<dbReference type="EMBL" id="CATOUU010000952">
    <property type="protein sequence ID" value="CAI9962165.1"/>
    <property type="molecule type" value="Genomic_DNA"/>
</dbReference>
<organism evidence="2">
    <name type="scientific">Hexamita inflata</name>
    <dbReference type="NCBI Taxonomy" id="28002"/>
    <lineage>
        <taxon>Eukaryota</taxon>
        <taxon>Metamonada</taxon>
        <taxon>Diplomonadida</taxon>
        <taxon>Hexamitidae</taxon>
        <taxon>Hexamitinae</taxon>
        <taxon>Hexamita</taxon>
    </lineage>
</organism>
<accession>A0AA86R4L8</accession>
<keyword evidence="4" id="KW-1185">Reference proteome</keyword>
<feature type="compositionally biased region" description="Basic residues" evidence="1">
    <location>
        <begin position="1"/>
        <end position="11"/>
    </location>
</feature>
<feature type="region of interest" description="Disordered" evidence="1">
    <location>
        <begin position="1"/>
        <end position="20"/>
    </location>
</feature>
<evidence type="ECO:0000313" key="3">
    <source>
        <dbReference type="EMBL" id="CAL5976594.1"/>
    </source>
</evidence>
<protein>
    <submittedName>
        <fullName evidence="3">Hypothetical_protein</fullName>
    </submittedName>
</protein>
<gene>
    <name evidence="3" type="ORF">HINF_LOCUS3894</name>
    <name evidence="2" type="ORF">HINF_LOCUS49810</name>
</gene>
<evidence type="ECO:0000313" key="4">
    <source>
        <dbReference type="Proteomes" id="UP001642409"/>
    </source>
</evidence>
<reference evidence="3 4" key="2">
    <citation type="submission" date="2024-07" db="EMBL/GenBank/DDBJ databases">
        <authorList>
            <person name="Akdeniz Z."/>
        </authorList>
    </citation>
    <scope>NUCLEOTIDE SEQUENCE [LARGE SCALE GENOMIC DNA]</scope>
</reference>
<dbReference type="EMBL" id="CAXDID020000007">
    <property type="protein sequence ID" value="CAL5976594.1"/>
    <property type="molecule type" value="Genomic_DNA"/>
</dbReference>
<evidence type="ECO:0000313" key="2">
    <source>
        <dbReference type="EMBL" id="CAI9962165.1"/>
    </source>
</evidence>
<comment type="caution">
    <text evidence="2">The sequence shown here is derived from an EMBL/GenBank/DDBJ whole genome shotgun (WGS) entry which is preliminary data.</text>
</comment>
<evidence type="ECO:0000256" key="1">
    <source>
        <dbReference type="SAM" id="MobiDB-lite"/>
    </source>
</evidence>
<sequence length="845" mass="98356">MNNTQKLKRIIPKTPDQRKQQMMDSCTDFPWQPLDHDISTTDLTFRKSQSPLKKPGSLYLMDHKITVKILYVPSETKVTCKIKREVPTFPEPSLSFKMKIKDYQFNENESEEFNNAPYVNIRGSVSMANVVSPKLAVATSQILDRKPRKTHVAPSRIPKPLRTNVASASGIKMPQFSQIAGIAQLDDSFDVEPPTFYLNFKAQRLPQFRHIQSFLEQPCFQRKMIKGQLVYRLPELVPDHCAKKQNPIIQQEKDSYEIFVQIPQMSDFIIQQILNQQIIKATYFKFNKSTDQPFTQLQIQPSTTAKLALMTLHVISPLPQEPTTIIKCDSENDLSTEFTVQTSQNVNLVFPPFSYFLSLEKHKFSEQKLKNGFKQIIQFVQQKSELFQPVQIEGKTEPRFEIKTEREAESTVVQVLFLNEQEQKDVQIKQLKTQTEFKSNNQLNLIKCQIQNMIKSEQKSAEYKGKAINIMEELQMPSFKICIQYAYNKSQIQQFVLQIEQTQGDSATYFPEPQNINKKLEIQVLSSQTSNMQLCKQQPEQVIQLSQMEDFAFEKRAKIVYEAETACPVNINIKEDQIIQINSFKDLKLKSFVLDTEIAKQFAETDKQMELEDQIPVITEQLKLDEIQKEFERQFEIIRLKLLECGSHKDSNDMFTFLKVSYRSIICFLSSVDDTHLNDEEITNMQSGIFSDEFNEKFNAFKYSQEALRNPHRFFFNDTESVEHEFVDLLKKIKNRTLRLWLSQKFDVARGEIKCLVLDEEIVKSIIEKYVNLIIVKSTDYQNALIQTYNQLQAMGTAQALSDSNDVLERVNQEEIYQQSIQNIIDIDTLYDTYTEFMASPRSKF</sequence>